<dbReference type="PROSITE" id="PS00086">
    <property type="entry name" value="CYTOCHROME_P450"/>
    <property type="match status" value="1"/>
</dbReference>
<dbReference type="GO" id="GO:0004497">
    <property type="term" value="F:monooxygenase activity"/>
    <property type="evidence" value="ECO:0007669"/>
    <property type="project" value="UniProtKB-KW"/>
</dbReference>
<keyword evidence="5 7" id="KW-0408">Iron</keyword>
<dbReference type="Pfam" id="PF00067">
    <property type="entry name" value="p450"/>
    <property type="match status" value="1"/>
</dbReference>
<dbReference type="PRINTS" id="PR00385">
    <property type="entry name" value="P450"/>
</dbReference>
<comment type="similarity">
    <text evidence="1 8">Belongs to the cytochrome P450 family.</text>
</comment>
<evidence type="ECO:0000256" key="5">
    <source>
        <dbReference type="ARBA" id="ARBA00023004"/>
    </source>
</evidence>
<dbReference type="GO" id="GO:0016705">
    <property type="term" value="F:oxidoreductase activity, acting on paired donors, with incorporation or reduction of molecular oxygen"/>
    <property type="evidence" value="ECO:0007669"/>
    <property type="project" value="InterPro"/>
</dbReference>
<dbReference type="GO" id="GO:0020037">
    <property type="term" value="F:heme binding"/>
    <property type="evidence" value="ECO:0007669"/>
    <property type="project" value="InterPro"/>
</dbReference>
<dbReference type="PANTHER" id="PTHR24291:SF50">
    <property type="entry name" value="BIFUNCTIONAL ALBAFLAVENONE MONOOXYGENASE_TERPENE SYNTHASE"/>
    <property type="match status" value="1"/>
</dbReference>
<sequence length="529" mass="60313">MTQLTTPDTLGKLLAIYRQTPASRRASWIGWAVAATVIASQLYKTLVPPSNLPNLPTINYFRLLSSFLRRDSPTIRSQEILIPALEKHEQKKAYLAKLPLTWTVFLVDPIAAKIFLMKMDIFPKIKETIDALDSQHPIVEFFGRENVAISVGEAWRNQRKVMNPAFRRAMPISIFGNLMFKVFKNIEENKPVIAIDLMQAFTLDALGRAAFSFDFHALDDQHSIWVETYEIIRQSLRNPANAVLARYNFITKYLMPGRAKQKAATHKLNSLLLEMASRKRAELEKHPELRELPDSEKDLLTLMVEADMESGDDPTSAELLRANLSVFFLAGHDTTANTLSFWLYHMAVNKDVQAKAREEVIKILGDGPEDVMPTADQCKQMTYLDCIIKENLRLLGPASQLIPRMATEDVDLNGIFIPKGTRVTVDMHTMHYSPMLWKDPGVFKPDRFLDEGEHSQHRGLAWLPFSSGGRQCLGMNFSLTEQRVVMSMMLRKYTWELPADSIHRDGVKLNEVNTVAPRTLSIIFQQRYH</sequence>
<dbReference type="GO" id="GO:0005506">
    <property type="term" value="F:iron ion binding"/>
    <property type="evidence" value="ECO:0007669"/>
    <property type="project" value="InterPro"/>
</dbReference>
<keyword evidence="4 8" id="KW-0560">Oxidoreductase</keyword>
<reference evidence="9 10" key="1">
    <citation type="submission" date="2016-07" db="EMBL/GenBank/DDBJ databases">
        <title>Pervasive Adenine N6-methylation of Active Genes in Fungi.</title>
        <authorList>
            <consortium name="DOE Joint Genome Institute"/>
            <person name="Mondo S.J."/>
            <person name="Dannebaum R.O."/>
            <person name="Kuo R.C."/>
            <person name="Labutti K."/>
            <person name="Haridas S."/>
            <person name="Kuo A."/>
            <person name="Salamov A."/>
            <person name="Ahrendt S.R."/>
            <person name="Lipzen A."/>
            <person name="Sullivan W."/>
            <person name="Andreopoulos W.B."/>
            <person name="Clum A."/>
            <person name="Lindquist E."/>
            <person name="Daum C."/>
            <person name="Ramamoorthy G.K."/>
            <person name="Gryganskyi A."/>
            <person name="Culley D."/>
            <person name="Magnuson J.K."/>
            <person name="James T.Y."/>
            <person name="O'Malley M.A."/>
            <person name="Stajich J.E."/>
            <person name="Spatafora J.W."/>
            <person name="Visel A."/>
            <person name="Grigoriev I.V."/>
        </authorList>
    </citation>
    <scope>NUCLEOTIDE SEQUENCE [LARGE SCALE GENOMIC DNA]</scope>
    <source>
        <strain evidence="9 10">NRRL 2496</strain>
    </source>
</reference>
<dbReference type="PANTHER" id="PTHR24291">
    <property type="entry name" value="CYTOCHROME P450 FAMILY 4"/>
    <property type="match status" value="1"/>
</dbReference>
<dbReference type="OrthoDB" id="1470350at2759"/>
<evidence type="ECO:0000256" key="4">
    <source>
        <dbReference type="ARBA" id="ARBA00023002"/>
    </source>
</evidence>
<evidence type="ECO:0000256" key="7">
    <source>
        <dbReference type="PIRSR" id="PIRSR602401-1"/>
    </source>
</evidence>
<dbReference type="EMBL" id="MCGN01000004">
    <property type="protein sequence ID" value="ORY97824.1"/>
    <property type="molecule type" value="Genomic_DNA"/>
</dbReference>
<keyword evidence="2 7" id="KW-0349">Heme</keyword>
<name>A0A1X2HFU1_SYNRA</name>
<accession>A0A1X2HFU1</accession>
<keyword evidence="3 7" id="KW-0479">Metal-binding</keyword>
<protein>
    <submittedName>
        <fullName evidence="9">Cytochrome P450</fullName>
    </submittedName>
</protein>
<feature type="binding site" description="axial binding residue" evidence="7">
    <location>
        <position position="472"/>
    </location>
    <ligand>
        <name>heme</name>
        <dbReference type="ChEBI" id="CHEBI:30413"/>
    </ligand>
    <ligandPart>
        <name>Fe</name>
        <dbReference type="ChEBI" id="CHEBI:18248"/>
    </ligandPart>
</feature>
<keyword evidence="6 8" id="KW-0503">Monooxygenase</keyword>
<organism evidence="9 10">
    <name type="scientific">Syncephalastrum racemosum</name>
    <name type="common">Filamentous fungus</name>
    <dbReference type="NCBI Taxonomy" id="13706"/>
    <lineage>
        <taxon>Eukaryota</taxon>
        <taxon>Fungi</taxon>
        <taxon>Fungi incertae sedis</taxon>
        <taxon>Mucoromycota</taxon>
        <taxon>Mucoromycotina</taxon>
        <taxon>Mucoromycetes</taxon>
        <taxon>Mucorales</taxon>
        <taxon>Syncephalastraceae</taxon>
        <taxon>Syncephalastrum</taxon>
    </lineage>
</organism>
<dbReference type="InterPro" id="IPR002401">
    <property type="entry name" value="Cyt_P450_E_grp-I"/>
</dbReference>
<dbReference type="InterPro" id="IPR001128">
    <property type="entry name" value="Cyt_P450"/>
</dbReference>
<dbReference type="InterPro" id="IPR036396">
    <property type="entry name" value="Cyt_P450_sf"/>
</dbReference>
<dbReference type="InterPro" id="IPR017972">
    <property type="entry name" value="Cyt_P450_CS"/>
</dbReference>
<dbReference type="PRINTS" id="PR00463">
    <property type="entry name" value="EP450I"/>
</dbReference>
<evidence type="ECO:0000256" key="2">
    <source>
        <dbReference type="ARBA" id="ARBA00022617"/>
    </source>
</evidence>
<dbReference type="OMA" id="GRNFLWY"/>
<evidence type="ECO:0000313" key="9">
    <source>
        <dbReference type="EMBL" id="ORY97824.1"/>
    </source>
</evidence>
<dbReference type="STRING" id="13706.A0A1X2HFU1"/>
<evidence type="ECO:0000256" key="8">
    <source>
        <dbReference type="RuleBase" id="RU000461"/>
    </source>
</evidence>
<gene>
    <name evidence="9" type="ORF">BCR43DRAFT_457027</name>
</gene>
<keyword evidence="10" id="KW-1185">Reference proteome</keyword>
<dbReference type="AlphaFoldDB" id="A0A1X2HFU1"/>
<dbReference type="InParanoid" id="A0A1X2HFU1"/>
<evidence type="ECO:0000256" key="6">
    <source>
        <dbReference type="ARBA" id="ARBA00023033"/>
    </source>
</evidence>
<evidence type="ECO:0000313" key="10">
    <source>
        <dbReference type="Proteomes" id="UP000242180"/>
    </source>
</evidence>
<dbReference type="Proteomes" id="UP000242180">
    <property type="component" value="Unassembled WGS sequence"/>
</dbReference>
<comment type="cofactor">
    <cofactor evidence="7">
        <name>heme</name>
        <dbReference type="ChEBI" id="CHEBI:30413"/>
    </cofactor>
</comment>
<evidence type="ECO:0000256" key="3">
    <source>
        <dbReference type="ARBA" id="ARBA00022723"/>
    </source>
</evidence>
<evidence type="ECO:0000256" key="1">
    <source>
        <dbReference type="ARBA" id="ARBA00010617"/>
    </source>
</evidence>
<dbReference type="SUPFAM" id="SSF48264">
    <property type="entry name" value="Cytochrome P450"/>
    <property type="match status" value="1"/>
</dbReference>
<proteinExistence type="inferred from homology"/>
<dbReference type="Gene3D" id="1.10.630.10">
    <property type="entry name" value="Cytochrome P450"/>
    <property type="match status" value="1"/>
</dbReference>
<comment type="caution">
    <text evidence="9">The sequence shown here is derived from an EMBL/GenBank/DDBJ whole genome shotgun (WGS) entry which is preliminary data.</text>
</comment>
<dbReference type="InterPro" id="IPR050196">
    <property type="entry name" value="Cytochrome_P450_Monoox"/>
</dbReference>